<name>A0ACA9KIM2_9GLOM</name>
<keyword evidence="2" id="KW-1185">Reference proteome</keyword>
<comment type="caution">
    <text evidence="1">The sequence shown here is derived from an EMBL/GenBank/DDBJ whole genome shotgun (WGS) entry which is preliminary data.</text>
</comment>
<dbReference type="Proteomes" id="UP000789366">
    <property type="component" value="Unassembled WGS sequence"/>
</dbReference>
<evidence type="ECO:0000313" key="1">
    <source>
        <dbReference type="EMBL" id="CAG8473646.1"/>
    </source>
</evidence>
<gene>
    <name evidence="1" type="ORF">SPELUC_LOCUS1810</name>
</gene>
<feature type="non-terminal residue" evidence="1">
    <location>
        <position position="175"/>
    </location>
</feature>
<accession>A0ACA9KIM2</accession>
<proteinExistence type="predicted"/>
<organism evidence="1 2">
    <name type="scientific">Cetraspora pellucida</name>
    <dbReference type="NCBI Taxonomy" id="1433469"/>
    <lineage>
        <taxon>Eukaryota</taxon>
        <taxon>Fungi</taxon>
        <taxon>Fungi incertae sedis</taxon>
        <taxon>Mucoromycota</taxon>
        <taxon>Glomeromycotina</taxon>
        <taxon>Glomeromycetes</taxon>
        <taxon>Diversisporales</taxon>
        <taxon>Gigasporaceae</taxon>
        <taxon>Cetraspora</taxon>
    </lineage>
</organism>
<sequence>MSISKRNVDVEADLELYYQNDSSKPYEISRRDINKISCELSSDSEESIHSLDSLDYRGLRKGRTREKLETAQRERRQGKSTLCNVLVNKDNEFKETFKNRGYEVKSSEVILAIAESIKKIENGLNQIFVVAQKLTDKEVKVYKILNEVLFDERITDYITIVRTNFNEFDQSSCDK</sequence>
<protein>
    <submittedName>
        <fullName evidence="1">14703_t:CDS:1</fullName>
    </submittedName>
</protein>
<reference evidence="1" key="1">
    <citation type="submission" date="2021-06" db="EMBL/GenBank/DDBJ databases">
        <authorList>
            <person name="Kallberg Y."/>
            <person name="Tangrot J."/>
            <person name="Rosling A."/>
        </authorList>
    </citation>
    <scope>NUCLEOTIDE SEQUENCE</scope>
    <source>
        <strain evidence="1">28 12/20/2015</strain>
    </source>
</reference>
<evidence type="ECO:0000313" key="2">
    <source>
        <dbReference type="Proteomes" id="UP000789366"/>
    </source>
</evidence>
<dbReference type="EMBL" id="CAJVPW010001043">
    <property type="protein sequence ID" value="CAG8473646.1"/>
    <property type="molecule type" value="Genomic_DNA"/>
</dbReference>